<evidence type="ECO:0000256" key="1">
    <source>
        <dbReference type="SAM" id="MobiDB-lite"/>
    </source>
</evidence>
<sequence length="334" mass="37804">PQNHKLEEIQANVRFLTEFRNACVLCFSETWLNDGIPDPALHIDGFGEPFRLDRDSKVTGKSIGGVYVHPHANGSNALATISECVHAIERAAPGAPCLVLGDFNRNNLRRRISPYKLSGIKPEAMPIAQCQFRVVCGTFLWTFISFMKDKGRPVTSRFKYFRLVPKHWGCERSDTAFCRVDCPLYFWVYAHFKRDRVTSAPSVCRPCTLMTTWVLVFLVCSLLLQCGDVEQNPGPDRDQQPSDHNMTSPSPCVTGDNDNSLLAEMQKMLQEMFTEQERKLTECIASVRDQVAEMSKSLDMLHGEVTDLRERTERVESTTEAMCHKSCEQMAAID</sequence>
<dbReference type="Proteomes" id="UP001519460">
    <property type="component" value="Unassembled WGS sequence"/>
</dbReference>
<reference evidence="2 3" key="1">
    <citation type="journal article" date="2023" name="Sci. Data">
        <title>Genome assembly of the Korean intertidal mud-creeper Batillaria attramentaria.</title>
        <authorList>
            <person name="Patra A.K."/>
            <person name="Ho P.T."/>
            <person name="Jun S."/>
            <person name="Lee S.J."/>
            <person name="Kim Y."/>
            <person name="Won Y.J."/>
        </authorList>
    </citation>
    <scope>NUCLEOTIDE SEQUENCE [LARGE SCALE GENOMIC DNA]</scope>
    <source>
        <strain evidence="2">Wonlab-2016</strain>
    </source>
</reference>
<dbReference type="EMBL" id="JACVVK020000400">
    <property type="protein sequence ID" value="KAK7475606.1"/>
    <property type="molecule type" value="Genomic_DNA"/>
</dbReference>
<evidence type="ECO:0000313" key="3">
    <source>
        <dbReference type="Proteomes" id="UP001519460"/>
    </source>
</evidence>
<name>A0ABD0JLS6_9CAEN</name>
<feature type="compositionally biased region" description="Polar residues" evidence="1">
    <location>
        <begin position="242"/>
        <end position="255"/>
    </location>
</feature>
<accession>A0ABD0JLS6</accession>
<evidence type="ECO:0000313" key="2">
    <source>
        <dbReference type="EMBL" id="KAK7475606.1"/>
    </source>
</evidence>
<organism evidence="2 3">
    <name type="scientific">Batillaria attramentaria</name>
    <dbReference type="NCBI Taxonomy" id="370345"/>
    <lineage>
        <taxon>Eukaryota</taxon>
        <taxon>Metazoa</taxon>
        <taxon>Spiralia</taxon>
        <taxon>Lophotrochozoa</taxon>
        <taxon>Mollusca</taxon>
        <taxon>Gastropoda</taxon>
        <taxon>Caenogastropoda</taxon>
        <taxon>Sorbeoconcha</taxon>
        <taxon>Cerithioidea</taxon>
        <taxon>Batillariidae</taxon>
        <taxon>Batillaria</taxon>
    </lineage>
</organism>
<gene>
    <name evidence="2" type="ORF">BaRGS_00033155</name>
</gene>
<proteinExistence type="predicted"/>
<feature type="non-terminal residue" evidence="2">
    <location>
        <position position="1"/>
    </location>
</feature>
<comment type="caution">
    <text evidence="2">The sequence shown here is derived from an EMBL/GenBank/DDBJ whole genome shotgun (WGS) entry which is preliminary data.</text>
</comment>
<keyword evidence="3" id="KW-1185">Reference proteome</keyword>
<dbReference type="AlphaFoldDB" id="A0ABD0JLS6"/>
<feature type="non-terminal residue" evidence="2">
    <location>
        <position position="334"/>
    </location>
</feature>
<feature type="region of interest" description="Disordered" evidence="1">
    <location>
        <begin position="232"/>
        <end position="255"/>
    </location>
</feature>
<protein>
    <submittedName>
        <fullName evidence="2">Uncharacterized protein</fullName>
    </submittedName>
</protein>